<evidence type="ECO:0000313" key="1">
    <source>
        <dbReference type="EMBL" id="KAF9456205.1"/>
    </source>
</evidence>
<comment type="caution">
    <text evidence="1">The sequence shown here is derived from an EMBL/GenBank/DDBJ whole genome shotgun (WGS) entry which is preliminary data.</text>
</comment>
<evidence type="ECO:0000313" key="2">
    <source>
        <dbReference type="Proteomes" id="UP000807353"/>
    </source>
</evidence>
<dbReference type="AlphaFoldDB" id="A0A9P6CBM6"/>
<protein>
    <submittedName>
        <fullName evidence="1">Uncharacterized protein</fullName>
    </submittedName>
</protein>
<dbReference type="Proteomes" id="UP000807353">
    <property type="component" value="Unassembled WGS sequence"/>
</dbReference>
<dbReference type="OrthoDB" id="1681765at2759"/>
<organism evidence="1 2">
    <name type="scientific">Collybia nuda</name>
    <dbReference type="NCBI Taxonomy" id="64659"/>
    <lineage>
        <taxon>Eukaryota</taxon>
        <taxon>Fungi</taxon>
        <taxon>Dikarya</taxon>
        <taxon>Basidiomycota</taxon>
        <taxon>Agaricomycotina</taxon>
        <taxon>Agaricomycetes</taxon>
        <taxon>Agaricomycetidae</taxon>
        <taxon>Agaricales</taxon>
        <taxon>Tricholomatineae</taxon>
        <taxon>Clitocybaceae</taxon>
        <taxon>Collybia</taxon>
    </lineage>
</organism>
<name>A0A9P6CBM6_9AGAR</name>
<proteinExistence type="predicted"/>
<gene>
    <name evidence="1" type="ORF">BDZ94DRAFT_1178223</name>
</gene>
<feature type="non-terminal residue" evidence="1">
    <location>
        <position position="1"/>
    </location>
</feature>
<dbReference type="EMBL" id="MU150447">
    <property type="protein sequence ID" value="KAF9456205.1"/>
    <property type="molecule type" value="Genomic_DNA"/>
</dbReference>
<keyword evidence="2" id="KW-1185">Reference proteome</keyword>
<reference evidence="1" key="1">
    <citation type="submission" date="2020-11" db="EMBL/GenBank/DDBJ databases">
        <authorList>
            <consortium name="DOE Joint Genome Institute"/>
            <person name="Ahrendt S."/>
            <person name="Riley R."/>
            <person name="Andreopoulos W."/>
            <person name="Labutti K."/>
            <person name="Pangilinan J."/>
            <person name="Ruiz-Duenas F.J."/>
            <person name="Barrasa J.M."/>
            <person name="Sanchez-Garcia M."/>
            <person name="Camarero S."/>
            <person name="Miyauchi S."/>
            <person name="Serrano A."/>
            <person name="Linde D."/>
            <person name="Babiker R."/>
            <person name="Drula E."/>
            <person name="Ayuso-Fernandez I."/>
            <person name="Pacheco R."/>
            <person name="Padilla G."/>
            <person name="Ferreira P."/>
            <person name="Barriuso J."/>
            <person name="Kellner H."/>
            <person name="Castanera R."/>
            <person name="Alfaro M."/>
            <person name="Ramirez L."/>
            <person name="Pisabarro A.G."/>
            <person name="Kuo A."/>
            <person name="Tritt A."/>
            <person name="Lipzen A."/>
            <person name="He G."/>
            <person name="Yan M."/>
            <person name="Ng V."/>
            <person name="Cullen D."/>
            <person name="Martin F."/>
            <person name="Rosso M.-N."/>
            <person name="Henrissat B."/>
            <person name="Hibbett D."/>
            <person name="Martinez A.T."/>
            <person name="Grigoriev I.V."/>
        </authorList>
    </citation>
    <scope>NUCLEOTIDE SEQUENCE</scope>
    <source>
        <strain evidence="1">CBS 247.69</strain>
    </source>
</reference>
<accession>A0A9P6CBM6</accession>
<sequence>RFKLMVAAPEYTLWTQAKIPLALGALHNFIWIHDPTDEAETSHDYSVGSAQTHFRAEINPDHLGVHISCAEKSRASVMRDDIARAMWEDYQRHLSEQENKL</sequence>